<dbReference type="AlphaFoldDB" id="A0A3D9AWG8"/>
<sequence>MASVLFTSGAWAQLSPKGAGSDKDKHGCKGSAGYTFSVLKKDCVRLFEEKIQLKEVDSRKSYISNATIILSEDGKEAELFLPESEGSLVLERKASKKAVVYKKGQYTLTKIKNSYTLKLARKTVFKS</sequence>
<protein>
    <submittedName>
        <fullName evidence="1">Uncharacterized protein</fullName>
    </submittedName>
</protein>
<comment type="caution">
    <text evidence="1">The sequence shown here is derived from an EMBL/GenBank/DDBJ whole genome shotgun (WGS) entry which is preliminary data.</text>
</comment>
<dbReference type="Proteomes" id="UP000256257">
    <property type="component" value="Unassembled WGS sequence"/>
</dbReference>
<evidence type="ECO:0000313" key="2">
    <source>
        <dbReference type="Proteomes" id="UP000256257"/>
    </source>
</evidence>
<dbReference type="EMBL" id="QNVV01000016">
    <property type="protein sequence ID" value="REC45502.1"/>
    <property type="molecule type" value="Genomic_DNA"/>
</dbReference>
<gene>
    <name evidence="1" type="ORF">DRF67_16120</name>
</gene>
<accession>A0A3D9AWG8</accession>
<reference evidence="1 2" key="1">
    <citation type="submission" date="2018-06" db="EMBL/GenBank/DDBJ databases">
        <title>Novel Chryseobacterium species.</title>
        <authorList>
            <person name="Newman J."/>
            <person name="Hugo C."/>
            <person name="Oosthuizen L."/>
            <person name="Charimba G."/>
        </authorList>
    </citation>
    <scope>NUCLEOTIDE SEQUENCE [LARGE SCALE GENOMIC DNA]</scope>
    <source>
        <strain evidence="1 2">7_F195</strain>
    </source>
</reference>
<name>A0A3D9AWG8_9FLAO</name>
<proteinExistence type="predicted"/>
<dbReference type="OrthoDB" id="1099822at2"/>
<organism evidence="1 2">
    <name type="scientific">Chryseobacterium pennipullorum</name>
    <dbReference type="NCBI Taxonomy" id="2258963"/>
    <lineage>
        <taxon>Bacteria</taxon>
        <taxon>Pseudomonadati</taxon>
        <taxon>Bacteroidota</taxon>
        <taxon>Flavobacteriia</taxon>
        <taxon>Flavobacteriales</taxon>
        <taxon>Weeksellaceae</taxon>
        <taxon>Chryseobacterium group</taxon>
        <taxon>Chryseobacterium</taxon>
    </lineage>
</organism>
<evidence type="ECO:0000313" key="1">
    <source>
        <dbReference type="EMBL" id="REC45502.1"/>
    </source>
</evidence>
<keyword evidence="2" id="KW-1185">Reference proteome</keyword>